<evidence type="ECO:0000256" key="16">
    <source>
        <dbReference type="ARBA" id="ARBA00061395"/>
    </source>
</evidence>
<evidence type="ECO:0000256" key="19">
    <source>
        <dbReference type="RuleBase" id="RU003808"/>
    </source>
</evidence>
<dbReference type="EMBL" id="HF936305">
    <property type="protein sequence ID" value="CCX34137.1"/>
    <property type="molecule type" value="Genomic_DNA"/>
</dbReference>
<feature type="transmembrane region" description="Helical" evidence="21">
    <location>
        <begin position="1203"/>
        <end position="1225"/>
    </location>
</feature>
<feature type="region of interest" description="Disordered" evidence="20">
    <location>
        <begin position="256"/>
        <end position="308"/>
    </location>
</feature>
<evidence type="ECO:0000256" key="9">
    <source>
        <dbReference type="ARBA" id="ARBA00022882"/>
    </source>
</evidence>
<dbReference type="PANTHER" id="PTHR45628">
    <property type="entry name" value="VOLTAGE-DEPENDENT CALCIUM CHANNEL TYPE A SUBUNIT ALPHA-1"/>
    <property type="match status" value="1"/>
</dbReference>
<feature type="compositionally biased region" description="Polar residues" evidence="20">
    <location>
        <begin position="2160"/>
        <end position="2171"/>
    </location>
</feature>
<feature type="transmembrane region" description="Helical" evidence="21">
    <location>
        <begin position="1536"/>
        <end position="1557"/>
    </location>
</feature>
<keyword evidence="12 21" id="KW-0472">Membrane</keyword>
<keyword evidence="11" id="KW-0406">Ion transport</keyword>
<feature type="compositionally biased region" description="Low complexity" evidence="20">
    <location>
        <begin position="213"/>
        <end position="228"/>
    </location>
</feature>
<dbReference type="Gene3D" id="1.10.287.70">
    <property type="match status" value="4"/>
</dbReference>
<dbReference type="STRING" id="1076935.U4LUZ3"/>
<dbReference type="InterPro" id="IPR011992">
    <property type="entry name" value="EF-hand-dom_pair"/>
</dbReference>
<dbReference type="InterPro" id="IPR002048">
    <property type="entry name" value="EF_hand_dom"/>
</dbReference>
<keyword evidence="8 18" id="KW-0106">Calcium</keyword>
<evidence type="ECO:0000256" key="6">
    <source>
        <dbReference type="ARBA" id="ARBA00022673"/>
    </source>
</evidence>
<evidence type="ECO:0000256" key="13">
    <source>
        <dbReference type="ARBA" id="ARBA00023180"/>
    </source>
</evidence>
<evidence type="ECO:0000256" key="5">
    <source>
        <dbReference type="ARBA" id="ARBA00022568"/>
    </source>
</evidence>
<feature type="transmembrane region" description="Helical" evidence="21">
    <location>
        <begin position="1747"/>
        <end position="1773"/>
    </location>
</feature>
<dbReference type="PRINTS" id="PR00167">
    <property type="entry name" value="CACHANNEL"/>
</dbReference>
<dbReference type="InterPro" id="IPR005821">
    <property type="entry name" value="Ion_trans_dom"/>
</dbReference>
<protein>
    <recommendedName>
        <fullName evidence="17">Calcium-channel protein CCH1</fullName>
    </recommendedName>
</protein>
<feature type="transmembrane region" description="Helical" evidence="21">
    <location>
        <begin position="901"/>
        <end position="920"/>
    </location>
</feature>
<keyword evidence="3" id="KW-1003">Cell membrane</keyword>
<dbReference type="GO" id="GO:0005891">
    <property type="term" value="C:voltage-gated calcium channel complex"/>
    <property type="evidence" value="ECO:0007669"/>
    <property type="project" value="InterPro"/>
</dbReference>
<comment type="function">
    <text evidence="15">Voltage-gated, high-affinity calcium channel that functions together with MID1 to mediate calcium entry into cells. Required during conditions of environmental stress.</text>
</comment>
<feature type="transmembrane region" description="Helical" evidence="21">
    <location>
        <begin position="386"/>
        <end position="409"/>
    </location>
</feature>
<feature type="transmembrane region" description="Helical" evidence="21">
    <location>
        <begin position="1344"/>
        <end position="1367"/>
    </location>
</feature>
<feature type="compositionally biased region" description="Polar residues" evidence="20">
    <location>
        <begin position="1"/>
        <end position="11"/>
    </location>
</feature>
<dbReference type="InterPro" id="IPR002077">
    <property type="entry name" value="VDCCAlpha1"/>
</dbReference>
<reference evidence="23 24" key="1">
    <citation type="journal article" date="2013" name="PLoS Genet.">
        <title>The genome and development-dependent transcriptomes of Pyronema confluens: a window into fungal evolution.</title>
        <authorList>
            <person name="Traeger S."/>
            <person name="Altegoer F."/>
            <person name="Freitag M."/>
            <person name="Gabaldon T."/>
            <person name="Kempken F."/>
            <person name="Kumar A."/>
            <person name="Marcet-Houben M."/>
            <person name="Poggeler S."/>
            <person name="Stajich J.E."/>
            <person name="Nowrousian M."/>
        </authorList>
    </citation>
    <scope>NUCLEOTIDE SEQUENCE [LARGE SCALE GENOMIC DNA]</scope>
    <source>
        <strain evidence="24">CBS 100304</strain>
        <tissue evidence="23">Vegetative mycelium</tissue>
    </source>
</reference>
<feature type="region of interest" description="Disordered" evidence="20">
    <location>
        <begin position="122"/>
        <end position="243"/>
    </location>
</feature>
<dbReference type="FunFam" id="1.10.287.70:FF:000093">
    <property type="entry name" value="Calcium channel subunit Cch1"/>
    <property type="match status" value="1"/>
</dbReference>
<feature type="transmembrane region" description="Helical" evidence="21">
    <location>
        <begin position="1456"/>
        <end position="1478"/>
    </location>
</feature>
<evidence type="ECO:0000256" key="21">
    <source>
        <dbReference type="SAM" id="Phobius"/>
    </source>
</evidence>
<keyword evidence="2" id="KW-0813">Transport</keyword>
<evidence type="ECO:0000256" key="7">
    <source>
        <dbReference type="ARBA" id="ARBA00022692"/>
    </source>
</evidence>
<feature type="compositionally biased region" description="Polar residues" evidence="20">
    <location>
        <begin position="2089"/>
        <end position="2100"/>
    </location>
</feature>
<dbReference type="OMA" id="TLFIAWN"/>
<keyword evidence="6 19" id="KW-0107">Calcium channel</keyword>
<dbReference type="OrthoDB" id="416585at2759"/>
<evidence type="ECO:0000256" key="17">
    <source>
        <dbReference type="ARBA" id="ARBA00067459"/>
    </source>
</evidence>
<dbReference type="PANTHER" id="PTHR45628:SF7">
    <property type="entry name" value="VOLTAGE-DEPENDENT CALCIUM CHANNEL TYPE A SUBUNIT ALPHA-1"/>
    <property type="match status" value="1"/>
</dbReference>
<feature type="region of interest" description="Disordered" evidence="20">
    <location>
        <begin position="1"/>
        <end position="101"/>
    </location>
</feature>
<feature type="domain" description="EF-hand" evidence="22">
    <location>
        <begin position="1792"/>
        <end position="1827"/>
    </location>
</feature>
<feature type="transmembrane region" description="Helical" evidence="21">
    <location>
        <begin position="809"/>
        <end position="827"/>
    </location>
</feature>
<comment type="subcellular location">
    <subcellularLocation>
        <location evidence="1">Cell membrane</location>
        <topology evidence="1">Multi-pass membrane protein</topology>
    </subcellularLocation>
    <subcellularLocation>
        <location evidence="19">Membrane</location>
        <topology evidence="19">Multi-pass membrane protein</topology>
    </subcellularLocation>
</comment>
<dbReference type="GO" id="GO:0098703">
    <property type="term" value="P:calcium ion import across plasma membrane"/>
    <property type="evidence" value="ECO:0007669"/>
    <property type="project" value="TreeGrafter"/>
</dbReference>
<evidence type="ECO:0000256" key="15">
    <source>
        <dbReference type="ARBA" id="ARBA00057587"/>
    </source>
</evidence>
<dbReference type="FunFam" id="1.20.120.350:FF:000063">
    <property type="entry name" value="Calcium channel subunit Cch1"/>
    <property type="match status" value="1"/>
</dbReference>
<dbReference type="InterPro" id="IPR050599">
    <property type="entry name" value="VDCC_alpha-1_subunit"/>
</dbReference>
<proteinExistence type="inferred from homology"/>
<keyword evidence="4" id="KW-0597">Phosphoprotein</keyword>
<dbReference type="Pfam" id="PF00520">
    <property type="entry name" value="Ion_trans"/>
    <property type="match status" value="4"/>
</dbReference>
<evidence type="ECO:0000256" key="8">
    <source>
        <dbReference type="ARBA" id="ARBA00022837"/>
    </source>
</evidence>
<evidence type="ECO:0000313" key="23">
    <source>
        <dbReference type="EMBL" id="CCX34137.1"/>
    </source>
</evidence>
<feature type="transmembrane region" description="Helical" evidence="21">
    <location>
        <begin position="1279"/>
        <end position="1301"/>
    </location>
</feature>
<feature type="transmembrane region" description="Helical" evidence="21">
    <location>
        <begin position="1569"/>
        <end position="1587"/>
    </location>
</feature>
<feature type="transmembrane region" description="Helical" evidence="21">
    <location>
        <begin position="548"/>
        <end position="568"/>
    </location>
</feature>
<evidence type="ECO:0000256" key="14">
    <source>
        <dbReference type="ARBA" id="ARBA00023303"/>
    </source>
</evidence>
<feature type="transmembrane region" description="Helical" evidence="21">
    <location>
        <begin position="517"/>
        <end position="536"/>
    </location>
</feature>
<feature type="region of interest" description="Disordered" evidence="20">
    <location>
        <begin position="2073"/>
        <end position="2100"/>
    </location>
</feature>
<dbReference type="FunFam" id="1.10.287.70:FF:000118">
    <property type="entry name" value="Calcium channel subunit Cch1"/>
    <property type="match status" value="1"/>
</dbReference>
<dbReference type="PROSITE" id="PS50222">
    <property type="entry name" value="EF_HAND_2"/>
    <property type="match status" value="1"/>
</dbReference>
<dbReference type="SUPFAM" id="SSF81324">
    <property type="entry name" value="Voltage-gated potassium channels"/>
    <property type="match status" value="4"/>
</dbReference>
<evidence type="ECO:0000256" key="12">
    <source>
        <dbReference type="ARBA" id="ARBA00023136"/>
    </source>
</evidence>
<feature type="binding site" evidence="18">
    <location>
        <position position="1428"/>
    </location>
    <ligand>
        <name>Ca(2+)</name>
        <dbReference type="ChEBI" id="CHEBI:29108"/>
    </ligand>
</feature>
<keyword evidence="14" id="KW-0407">Ion channel</keyword>
<evidence type="ECO:0000256" key="18">
    <source>
        <dbReference type="PIRSR" id="PIRSR602077-1"/>
    </source>
</evidence>
<feature type="compositionally biased region" description="Basic and acidic residues" evidence="20">
    <location>
        <begin position="147"/>
        <end position="158"/>
    </location>
</feature>
<gene>
    <name evidence="23" type="ORF">PCON_02637</name>
</gene>
<dbReference type="InterPro" id="IPR027359">
    <property type="entry name" value="Volt_channel_dom_sf"/>
</dbReference>
<dbReference type="Gene3D" id="1.20.120.350">
    <property type="entry name" value="Voltage-gated potassium channels. Chain C"/>
    <property type="match status" value="4"/>
</dbReference>
<evidence type="ECO:0000259" key="22">
    <source>
        <dbReference type="PROSITE" id="PS50222"/>
    </source>
</evidence>
<keyword evidence="18" id="KW-0479">Metal-binding</keyword>
<feature type="region of interest" description="Disordered" evidence="20">
    <location>
        <begin position="2116"/>
        <end position="2188"/>
    </location>
</feature>
<dbReference type="GO" id="GO:0005509">
    <property type="term" value="F:calcium ion binding"/>
    <property type="evidence" value="ECO:0007669"/>
    <property type="project" value="InterPro"/>
</dbReference>
<feature type="compositionally biased region" description="Low complexity" evidence="20">
    <location>
        <begin position="2078"/>
        <end position="2088"/>
    </location>
</feature>
<feature type="transmembrane region" description="Helical" evidence="21">
    <location>
        <begin position="349"/>
        <end position="366"/>
    </location>
</feature>
<feature type="transmembrane region" description="Helical" evidence="21">
    <location>
        <begin position="1245"/>
        <end position="1267"/>
    </location>
</feature>
<evidence type="ECO:0000256" key="2">
    <source>
        <dbReference type="ARBA" id="ARBA00022448"/>
    </source>
</evidence>
<evidence type="ECO:0000256" key="4">
    <source>
        <dbReference type="ARBA" id="ARBA00022553"/>
    </source>
</evidence>
<keyword evidence="24" id="KW-1185">Reference proteome</keyword>
<keyword evidence="13" id="KW-0325">Glycoprotein</keyword>
<feature type="transmembrane region" description="Helical" evidence="21">
    <location>
        <begin position="574"/>
        <end position="594"/>
    </location>
</feature>
<feature type="transmembrane region" description="Helical" evidence="21">
    <location>
        <begin position="862"/>
        <end position="881"/>
    </location>
</feature>
<evidence type="ECO:0000256" key="11">
    <source>
        <dbReference type="ARBA" id="ARBA00023065"/>
    </source>
</evidence>
<accession>U4LUZ3</accession>
<feature type="transmembrane region" description="Helical" evidence="21">
    <location>
        <begin position="779"/>
        <end position="797"/>
    </location>
</feature>
<keyword evidence="5 19" id="KW-0109">Calcium transport</keyword>
<feature type="transmembrane region" description="Helical" evidence="21">
    <location>
        <begin position="1655"/>
        <end position="1679"/>
    </location>
</feature>
<keyword evidence="7 21" id="KW-0812">Transmembrane</keyword>
<keyword evidence="10 21" id="KW-1133">Transmembrane helix</keyword>
<evidence type="ECO:0000256" key="10">
    <source>
        <dbReference type="ARBA" id="ARBA00022989"/>
    </source>
</evidence>
<feature type="transmembrane region" description="Helical" evidence="21">
    <location>
        <begin position="972"/>
        <end position="996"/>
    </location>
</feature>
<dbReference type="SUPFAM" id="SSF47473">
    <property type="entry name" value="EF-hand"/>
    <property type="match status" value="1"/>
</dbReference>
<name>U4LUZ3_PYROM</name>
<evidence type="ECO:0000256" key="1">
    <source>
        <dbReference type="ARBA" id="ARBA00004651"/>
    </source>
</evidence>
<dbReference type="GO" id="GO:0008331">
    <property type="term" value="F:high voltage-gated calcium channel activity"/>
    <property type="evidence" value="ECO:0007669"/>
    <property type="project" value="TreeGrafter"/>
</dbReference>
<organism evidence="23 24">
    <name type="scientific">Pyronema omphalodes (strain CBS 100304)</name>
    <name type="common">Pyronema confluens</name>
    <dbReference type="NCBI Taxonomy" id="1076935"/>
    <lineage>
        <taxon>Eukaryota</taxon>
        <taxon>Fungi</taxon>
        <taxon>Dikarya</taxon>
        <taxon>Ascomycota</taxon>
        <taxon>Pezizomycotina</taxon>
        <taxon>Pezizomycetes</taxon>
        <taxon>Pezizales</taxon>
        <taxon>Pyronemataceae</taxon>
        <taxon>Pyronema</taxon>
    </lineage>
</organism>
<sequence length="2188" mass="246255">MASGSHNNSPSPLDIPLQDLPSTTRHVGFNDAGHDGTEPLARTRSLLTGSHLGAEIGRRLSHHRKRSSYDRISPEPPRNNSTPPPTTEVPDLQIPTNYNDPVDDVITQTQVQNEINAALGVGVGRGSWLPPRRNTYDGRISYDGYNDDNRGRMSRRESSASPLPSPTDEDFAPLTLNSQPMAGFRPENKRSVSSYGPGQSLGDDLLAAEEGLGRSSSKNSTKSLRSGSPASKSGSRLSPGASPVRRVSVALQNMSQRVVNLSNDPEAVEQTLRRRASKQSRATSSGRDTLAPGDERPPMLPRKLSGKSEKIPWREQANPLKGNSLRIFSPQSRIRLILCDVLIHPFTEPLILLLIFVQTILLTIDASPSAHDDPRAKRWGTSPIDYALLVLFSIYTLEIIARCIVSGVFMNPVQANDPDARGGLRRKIIKKARTFFLPKRPEMEIHRANSPMRMEFEDHLKDPNDGLHNPTIVRAFTAMNMGDNAAAGGPGQSFQSQARFRLARRAFLRHSFNRLDFVAVVSYWISLGLCLSGLEAEKHLYVFRMMSCLRILRLLGITSGTSVILRSLKKAAPLLVHVAFLIGFFWIIFGIIGVQSFKGSLQRNCVWVDPAGIQDNYTQSMQFCGGYMDPITGEKLPYRNLDGSFGASQPKGYICPMNSYCVAVGNPYGGTVSFDNIVQSLELVFVVMTANTFSDLLYYTADSDYLAAACFFIAGIVILAFWLANLLIAVITSSFQVIREESSKSAFSADDRSSIHQDKNKTQRPESAIQKFYRRSHHFWVIVIATGLFAQMFRSSTMPPGRGKLLDKVEFVITLVLLFEIIVRFMSDWRKFHKKHRNWVDLLLVVITCIMLLPSVHRNTKAYAWLTIFQILRVYRLVWAIPVTRNLLSKVLGNVTGLSNLIFFVILLTFLCALFAVQIVRGDIPSELDGEVLPITFHTCFNAFLGMYQIFSSENWTSILYTATQVQSPFGVGWISAMFFIGWFILGNFIVLNMFIAVIQENFDVTEDEKRMEQVKAFLQNKSYKAPSQGLQLSSLFSRKKKQLEENQHSRQYAFEMLTKQAIVESFLDEGEQHKRASVTKGLNKDAAAAIANLTQQEEKRQRFFQRWYAKLKEMWKDRENNPFYSFQSKSVADLAPTALAQEVVTEEVRRRKAQREYLAKHPNYNTSLFIFKPTNPIRRMCQRMVGPSRGNSRPDGKLPDTVASYCFSLLIYCAIVAMVILACITTPLYQKEYFERNGRSNRNWFTLVDAGFAVLFTLESGVKIIADGLVWTPNAYLRGSWGIIDCIVLITLWISVASSLTNKDEISRAVGAFKALRALRLLNISGTAQDTFHSVVIIGGKKILSAAFVSLSLIIPFAIYGVNLFAGQMDACNDGDGITNLTECIHEYASSPYQWDVLAPRVVERPYFNFDNFGTSLFILFQIVSQEGWTGVMFQAQNIVGKGMQPQPFFNEWNAIFFLAFNLLGAVFVLTLFVSVFMRNYTEQTGVAFLTSDQRTWLELRKLLRQVRPSKRPNERPNSQWKSWCYQRSTHKHGYWQRAITTLLMIHGILLLLEYHPSPKYLDRTRDWFFLVLDAAFIINLVIRIIGLTWKNFVKSKWDLYAMLTVGGTFVTTLLLLFGYAAPMFVQLQKLFLVSIVLLLIPRNDQLDHLFKTAAASLTAIGNLIATWFVLFLVYAIALTQTFGLTKIGPSSNGNMNFRTVPKALILLFRMTCGEGWNEIMSDYEIHEPACVHGPTFFDSDCGSQVYANALFVSWNILSMYIFVSMFISLIFESFSYVYQRSGDSSQVSREEIRKFKQAWAKLDPDGDGYIPKDKFPRLLGLLSGIFAMRIYEEPFTVSAILKEARPDPNAFLRPRKSRIVEGVDLDILNKIIAKIPTEEIRRRRYTFTVFFEECLVSADKDYGVSFESVLLILAHYKIINDNKSLRLEEYLRRRYRLQRVEEQVQRNVVTNFFLTLYWSRRFKELHAGRLTPDQSRRPSPSIPTILVDSASEIGIRPDVPEIRLDTSNIDIPEITLNSGDDGGPFTPPNMSTRNSLDVAEASGYSPIDSPTGNIAFGFGGINPFADDGIRQRGPGRRTPPWGGSTPNLSPSASPMISPTTSIRAPEMGAGLWYGGLGGSEEGQRERENSEVAPGMLDASALTGDNEWRSSINRYIEQSGMSRSNSQQSDKVGPLDKSPGERSSRDR</sequence>
<feature type="transmembrane region" description="Helical" evidence="21">
    <location>
        <begin position="1599"/>
        <end position="1619"/>
    </location>
</feature>
<keyword evidence="9 19" id="KW-0851">Voltage-gated channel</keyword>
<feature type="compositionally biased region" description="Basic and acidic residues" evidence="20">
    <location>
        <begin position="2179"/>
        <end position="2188"/>
    </location>
</feature>
<feature type="transmembrane region" description="Helical" evidence="21">
    <location>
        <begin position="705"/>
        <end position="731"/>
    </location>
</feature>
<feature type="compositionally biased region" description="Pro residues" evidence="20">
    <location>
        <begin position="74"/>
        <end position="87"/>
    </location>
</feature>
<feature type="transmembrane region" description="Helical" evidence="21">
    <location>
        <begin position="839"/>
        <end position="856"/>
    </location>
</feature>
<evidence type="ECO:0000256" key="3">
    <source>
        <dbReference type="ARBA" id="ARBA00022475"/>
    </source>
</evidence>
<comment type="similarity">
    <text evidence="16 19">Belongs to the calcium channel alpha-1 subunit (TC 1.A.1.11) family.</text>
</comment>
<dbReference type="Proteomes" id="UP000018144">
    <property type="component" value="Unassembled WGS sequence"/>
</dbReference>
<evidence type="ECO:0000313" key="24">
    <source>
        <dbReference type="Proteomes" id="UP000018144"/>
    </source>
</evidence>
<dbReference type="eggNOG" id="KOG2301">
    <property type="taxonomic scope" value="Eukaryota"/>
</dbReference>
<evidence type="ECO:0000256" key="20">
    <source>
        <dbReference type="SAM" id="MobiDB-lite"/>
    </source>
</evidence>